<feature type="region of interest" description="Disordered" evidence="2">
    <location>
        <begin position="676"/>
        <end position="742"/>
    </location>
</feature>
<dbReference type="OMA" id="WRTERKA"/>
<name>A0A7I4Y9V8_HAECO</name>
<reference evidence="4" key="1">
    <citation type="submission" date="2020-12" db="UniProtKB">
        <authorList>
            <consortium name="WormBaseParasite"/>
        </authorList>
    </citation>
    <scope>IDENTIFICATION</scope>
    <source>
        <strain evidence="4">MHco3</strain>
    </source>
</reference>
<proteinExistence type="predicted"/>
<dbReference type="InterPro" id="IPR021133">
    <property type="entry name" value="HEAT_type_2"/>
</dbReference>
<keyword evidence="3" id="KW-1185">Reference proteome</keyword>
<dbReference type="Proteomes" id="UP000025227">
    <property type="component" value="Unplaced"/>
</dbReference>
<feature type="compositionally biased region" description="Basic and acidic residues" evidence="2">
    <location>
        <begin position="779"/>
        <end position="797"/>
    </location>
</feature>
<evidence type="ECO:0000256" key="2">
    <source>
        <dbReference type="SAM" id="MobiDB-lite"/>
    </source>
</evidence>
<dbReference type="InterPro" id="IPR016024">
    <property type="entry name" value="ARM-type_fold"/>
</dbReference>
<dbReference type="GO" id="GO:0019888">
    <property type="term" value="F:protein phosphatase regulator activity"/>
    <property type="evidence" value="ECO:0007669"/>
    <property type="project" value="TreeGrafter"/>
</dbReference>
<feature type="repeat" description="HEAT" evidence="1">
    <location>
        <begin position="263"/>
        <end position="301"/>
    </location>
</feature>
<dbReference type="OrthoDB" id="340346at2759"/>
<evidence type="ECO:0000256" key="1">
    <source>
        <dbReference type="PROSITE-ProRule" id="PRU00103"/>
    </source>
</evidence>
<accession>A0A7I4Y9V8</accession>
<dbReference type="PROSITE" id="PS50077">
    <property type="entry name" value="HEAT_REPEAT"/>
    <property type="match status" value="1"/>
</dbReference>
<dbReference type="InterPro" id="IPR011989">
    <property type="entry name" value="ARM-like"/>
</dbReference>
<dbReference type="GO" id="GO:0005829">
    <property type="term" value="C:cytosol"/>
    <property type="evidence" value="ECO:0007669"/>
    <property type="project" value="TreeGrafter"/>
</dbReference>
<dbReference type="WBParaSite" id="HCON_00062720-00001">
    <property type="protein sequence ID" value="HCON_00062720-00001"/>
    <property type="gene ID" value="HCON_00062720"/>
</dbReference>
<evidence type="ECO:0000313" key="4">
    <source>
        <dbReference type="WBParaSite" id="HCON_00062720-00001"/>
    </source>
</evidence>
<feature type="compositionally biased region" description="Polar residues" evidence="2">
    <location>
        <begin position="715"/>
        <end position="737"/>
    </location>
</feature>
<feature type="compositionally biased region" description="Low complexity" evidence="2">
    <location>
        <begin position="811"/>
        <end position="870"/>
    </location>
</feature>
<dbReference type="GO" id="GO:0008287">
    <property type="term" value="C:protein serine/threonine phosphatase complex"/>
    <property type="evidence" value="ECO:0007669"/>
    <property type="project" value="TreeGrafter"/>
</dbReference>
<evidence type="ECO:0000313" key="3">
    <source>
        <dbReference type="Proteomes" id="UP000025227"/>
    </source>
</evidence>
<organism evidence="3 4">
    <name type="scientific">Haemonchus contortus</name>
    <name type="common">Barber pole worm</name>
    <dbReference type="NCBI Taxonomy" id="6289"/>
    <lineage>
        <taxon>Eukaryota</taxon>
        <taxon>Metazoa</taxon>
        <taxon>Ecdysozoa</taxon>
        <taxon>Nematoda</taxon>
        <taxon>Chromadorea</taxon>
        <taxon>Rhabditida</taxon>
        <taxon>Rhabditina</taxon>
        <taxon>Rhabditomorpha</taxon>
        <taxon>Strongyloidea</taxon>
        <taxon>Trichostrongylidae</taxon>
        <taxon>Haemonchus</taxon>
    </lineage>
</organism>
<dbReference type="PANTHER" id="PTHR21467">
    <property type="entry name" value="PROTEIN PHOSPHATASE 4 REGULATORY SUBUNIT 4 PPP4R4"/>
    <property type="match status" value="1"/>
</dbReference>
<dbReference type="PANTHER" id="PTHR21467:SF0">
    <property type="entry name" value="SERINE_THREONINE-PROTEIN PHOSPHATASE 4 REGULATORY SUBUNIT 4"/>
    <property type="match status" value="1"/>
</dbReference>
<dbReference type="AlphaFoldDB" id="A0A7I4Y9V8"/>
<dbReference type="InterPro" id="IPR039918">
    <property type="entry name" value="PPP4R4"/>
</dbReference>
<dbReference type="Gene3D" id="1.25.10.10">
    <property type="entry name" value="Leucine-rich Repeat Variant"/>
    <property type="match status" value="1"/>
</dbReference>
<feature type="region of interest" description="Disordered" evidence="2">
    <location>
        <begin position="757"/>
        <end position="883"/>
    </location>
</feature>
<dbReference type="SUPFAM" id="SSF48371">
    <property type="entry name" value="ARM repeat"/>
    <property type="match status" value="1"/>
</dbReference>
<sequence length="921" mass="103161">MVEVIMEANIEDRPISNGLDWDKLFKMAEDPDLEDLDRGPIETAIAHLEGKEVHKLSAIRNLGDLFQSEGEDAIQRVLPAVQRALSEERSNLDLHCEAAIVFKGIIQNDKLCARFPGLIDTLLQNVLENVTGQRDNFITNGNGKIRMRVGSDPQIHYLSAAAWLETLVDVAERVSLESVKQCIVPVVQQQAEPAQRVQRRIIATKLLQKLADILPANEVRKELGPCAQILCQDANANVRTSMAQRLPVIAKALKNSSDVVSLLLPCFVQLYKDDDVTVKEACMNNIAQCIPHFTNEAKKNTVFPLIKKSTEQSLEQKDETLMVIAKNFGEWCYTLRDVLDKLDLCWVLNTYCKIGQAAMVKEENATQKLMLTMCRRMTGFNLPCMVVMFPKSFERLLPFVEAFATDSDDEVRLSLASSYHEILMQHDAKSELLQPFIELIRGGSPEVVAKLTLNMDKILPILYGCASPTSGPGKVTTIQLDRILIGCNQLLRGTGAWRSHAALLENISVLKTCLPYTQLADTFIPVLQKEVLQARAIPCRVAAVNTLLQFMREQPDLKKREEIIDFFKIEVAGHQCCYRRMLYLDVVECVLKLFSRKFFIKYFLEKMLSLIQDKVSNIRLRTIRILPFVKKYLVLPDDEEVLLSLEKAVREVLTTEKQGSTRQLLQAAACELSRTEARAKSDKEDAAREKEEERLWSQDRVIQNTPTKKEESPSRAKTTKNLSVTKSSESRNTSPWRTQRRAVAVVRPQPVVVMRSASPVPKLAESNGRPSRLPLSTASREKEALKKAATSLEKELPRPPPRTTSARNVMSTSTSSLETSSNSSGGSNSSSLRRSSTTSSFGSGSTSTSSYSLSQSRSSSNLRRPSYSLSRVSSQSTLERKPGHLSMKVRTADSYVATQPRAADFTNLGWPHVGRWSGYVR</sequence>
<protein>
    <submittedName>
        <fullName evidence="4">TOG domain-containing protein</fullName>
    </submittedName>
</protein>
<feature type="compositionally biased region" description="Basic and acidic residues" evidence="2">
    <location>
        <begin position="676"/>
        <end position="697"/>
    </location>
</feature>